<evidence type="ECO:0000313" key="3">
    <source>
        <dbReference type="Proteomes" id="UP000268727"/>
    </source>
</evidence>
<proteinExistence type="predicted"/>
<dbReference type="EMBL" id="RJKM01000001">
    <property type="protein sequence ID" value="ROP35571.1"/>
    <property type="molecule type" value="Genomic_DNA"/>
</dbReference>
<dbReference type="RefSeq" id="WP_123741694.1">
    <property type="nucleotide sequence ID" value="NZ_RJKM01000001.1"/>
</dbReference>
<name>A0A3N1GZ33_9PSEU</name>
<dbReference type="Proteomes" id="UP000268727">
    <property type="component" value="Unassembled WGS sequence"/>
</dbReference>
<keyword evidence="1" id="KW-0812">Transmembrane</keyword>
<accession>A0A3N1GZ33</accession>
<organism evidence="2 3">
    <name type="scientific">Saccharothrix texasensis</name>
    <dbReference type="NCBI Taxonomy" id="103734"/>
    <lineage>
        <taxon>Bacteria</taxon>
        <taxon>Bacillati</taxon>
        <taxon>Actinomycetota</taxon>
        <taxon>Actinomycetes</taxon>
        <taxon>Pseudonocardiales</taxon>
        <taxon>Pseudonocardiaceae</taxon>
        <taxon>Saccharothrix</taxon>
    </lineage>
</organism>
<protein>
    <submittedName>
        <fullName evidence="2">Uncharacterized protein</fullName>
    </submittedName>
</protein>
<sequence length="180" mass="19356">MAQRMSYGKVVLGGLLAGAVFGVSQGLLRDNVWVGLVMGVLGGTVLAVVLRRSLGSTALRGLDRGRRRAVTRAMRRGESVEDPRLARPLVDQVDAVLATPFPVKTMRVVFALLCLLGLVVMVLGFADEGAAGLLGGSPLVVISLLMVFVVLPLGQRQRERIRRSQEATRERHLTSSGDDR</sequence>
<dbReference type="AlphaFoldDB" id="A0A3N1GZ33"/>
<keyword evidence="1" id="KW-0472">Membrane</keyword>
<gene>
    <name evidence="2" type="ORF">EDD40_0805</name>
</gene>
<comment type="caution">
    <text evidence="2">The sequence shown here is derived from an EMBL/GenBank/DDBJ whole genome shotgun (WGS) entry which is preliminary data.</text>
</comment>
<keyword evidence="1" id="KW-1133">Transmembrane helix</keyword>
<feature type="transmembrane region" description="Helical" evidence="1">
    <location>
        <begin position="108"/>
        <end position="126"/>
    </location>
</feature>
<reference evidence="2 3" key="1">
    <citation type="submission" date="2018-11" db="EMBL/GenBank/DDBJ databases">
        <title>Sequencing the genomes of 1000 actinobacteria strains.</title>
        <authorList>
            <person name="Klenk H.-P."/>
        </authorList>
    </citation>
    <scope>NUCLEOTIDE SEQUENCE [LARGE SCALE GENOMIC DNA]</scope>
    <source>
        <strain evidence="2 3">DSM 44231</strain>
    </source>
</reference>
<evidence type="ECO:0000313" key="2">
    <source>
        <dbReference type="EMBL" id="ROP35571.1"/>
    </source>
</evidence>
<feature type="transmembrane region" description="Helical" evidence="1">
    <location>
        <begin position="132"/>
        <end position="153"/>
    </location>
</feature>
<dbReference type="OrthoDB" id="3695657at2"/>
<keyword evidence="3" id="KW-1185">Reference proteome</keyword>
<feature type="transmembrane region" description="Helical" evidence="1">
    <location>
        <begin position="32"/>
        <end position="50"/>
    </location>
</feature>
<evidence type="ECO:0000256" key="1">
    <source>
        <dbReference type="SAM" id="Phobius"/>
    </source>
</evidence>